<dbReference type="GO" id="GO:0019825">
    <property type="term" value="F:oxygen binding"/>
    <property type="evidence" value="ECO:0007669"/>
    <property type="project" value="InterPro"/>
</dbReference>
<evidence type="ECO:0000256" key="6">
    <source>
        <dbReference type="RuleBase" id="RU000356"/>
    </source>
</evidence>
<dbReference type="EMBL" id="CAJPEV010012646">
    <property type="protein sequence ID" value="CAG0906541.1"/>
    <property type="molecule type" value="Genomic_DNA"/>
</dbReference>
<keyword evidence="4" id="KW-0479">Metal-binding</keyword>
<dbReference type="GO" id="GO:0005344">
    <property type="term" value="F:oxygen carrier activity"/>
    <property type="evidence" value="ECO:0007669"/>
    <property type="project" value="UniProtKB-KW"/>
</dbReference>
<evidence type="ECO:0000256" key="2">
    <source>
        <dbReference type="ARBA" id="ARBA00022617"/>
    </source>
</evidence>
<dbReference type="EMBL" id="LR912164">
    <property type="protein sequence ID" value="CAD7254781.1"/>
    <property type="molecule type" value="Genomic_DNA"/>
</dbReference>
<proteinExistence type="inferred from homology"/>
<dbReference type="Pfam" id="PF00042">
    <property type="entry name" value="Globin"/>
    <property type="match status" value="1"/>
</dbReference>
<reference evidence="8" key="1">
    <citation type="submission" date="2020-11" db="EMBL/GenBank/DDBJ databases">
        <authorList>
            <person name="Tran Van P."/>
        </authorList>
    </citation>
    <scope>NUCLEOTIDE SEQUENCE</scope>
</reference>
<dbReference type="OrthoDB" id="6334282at2759"/>
<dbReference type="InterPro" id="IPR050532">
    <property type="entry name" value="Globin-like_OT"/>
</dbReference>
<gene>
    <name evidence="8" type="ORF">DSTB1V02_LOCUS14527</name>
</gene>
<organism evidence="8">
    <name type="scientific">Darwinula stevensoni</name>
    <dbReference type="NCBI Taxonomy" id="69355"/>
    <lineage>
        <taxon>Eukaryota</taxon>
        <taxon>Metazoa</taxon>
        <taxon>Ecdysozoa</taxon>
        <taxon>Arthropoda</taxon>
        <taxon>Crustacea</taxon>
        <taxon>Oligostraca</taxon>
        <taxon>Ostracoda</taxon>
        <taxon>Podocopa</taxon>
        <taxon>Podocopida</taxon>
        <taxon>Darwinulocopina</taxon>
        <taxon>Darwinuloidea</taxon>
        <taxon>Darwinulidae</taxon>
        <taxon>Darwinula</taxon>
    </lineage>
</organism>
<evidence type="ECO:0000313" key="9">
    <source>
        <dbReference type="Proteomes" id="UP000677054"/>
    </source>
</evidence>
<dbReference type="PANTHER" id="PTHR46458">
    <property type="entry name" value="BLR2807 PROTEIN"/>
    <property type="match status" value="1"/>
</dbReference>
<sequence length="174" mass="19689">MGGTQSTSEFEGDPNVPDALGLTARNKAAIRSSFKLVQEDLKGNGHRFFCHLFDTFPEFQDLFVAVRGVAPEELKTSKKLAAHGLFFMSAVEAFVANMEELEVLEELLRKMAARHNQFGLTKADYQRATKLFVEFFLSMPEVEKLDVKRDFLLESWHKLFAVAVDVIAKYIVPL</sequence>
<protein>
    <recommendedName>
        <fullName evidence="7">Globin domain-containing protein</fullName>
    </recommendedName>
</protein>
<evidence type="ECO:0000256" key="4">
    <source>
        <dbReference type="ARBA" id="ARBA00022723"/>
    </source>
</evidence>
<dbReference type="SUPFAM" id="SSF46458">
    <property type="entry name" value="Globin-like"/>
    <property type="match status" value="1"/>
</dbReference>
<keyword evidence="3 6" id="KW-0561">Oxygen transport</keyword>
<comment type="similarity">
    <text evidence="6">Belongs to the globin family.</text>
</comment>
<dbReference type="InterPro" id="IPR012292">
    <property type="entry name" value="Globin/Proto"/>
</dbReference>
<dbReference type="Gene3D" id="1.10.490.10">
    <property type="entry name" value="Globins"/>
    <property type="match status" value="1"/>
</dbReference>
<dbReference type="Proteomes" id="UP000677054">
    <property type="component" value="Unassembled WGS sequence"/>
</dbReference>
<keyword evidence="9" id="KW-1185">Reference proteome</keyword>
<dbReference type="AlphaFoldDB" id="A0A7R9AIR8"/>
<evidence type="ECO:0000313" key="8">
    <source>
        <dbReference type="EMBL" id="CAD7254781.1"/>
    </source>
</evidence>
<dbReference type="PANTHER" id="PTHR46458:SF1">
    <property type="entry name" value="GEO09476P1"/>
    <property type="match status" value="1"/>
</dbReference>
<dbReference type="PROSITE" id="PS01033">
    <property type="entry name" value="GLOBIN"/>
    <property type="match status" value="1"/>
</dbReference>
<dbReference type="InterPro" id="IPR000971">
    <property type="entry name" value="Globin"/>
</dbReference>
<accession>A0A7R9AIR8</accession>
<dbReference type="CDD" id="cd01040">
    <property type="entry name" value="Mb-like"/>
    <property type="match status" value="1"/>
</dbReference>
<dbReference type="InterPro" id="IPR044399">
    <property type="entry name" value="Mb-like_M"/>
</dbReference>
<evidence type="ECO:0000256" key="5">
    <source>
        <dbReference type="ARBA" id="ARBA00023004"/>
    </source>
</evidence>
<keyword evidence="5" id="KW-0408">Iron</keyword>
<dbReference type="GO" id="GO:0020037">
    <property type="term" value="F:heme binding"/>
    <property type="evidence" value="ECO:0007669"/>
    <property type="project" value="InterPro"/>
</dbReference>
<keyword evidence="1 6" id="KW-0813">Transport</keyword>
<feature type="non-terminal residue" evidence="8">
    <location>
        <position position="174"/>
    </location>
</feature>
<keyword evidence="2 6" id="KW-0349">Heme</keyword>
<evidence type="ECO:0000256" key="1">
    <source>
        <dbReference type="ARBA" id="ARBA00022448"/>
    </source>
</evidence>
<dbReference type="GO" id="GO:0046872">
    <property type="term" value="F:metal ion binding"/>
    <property type="evidence" value="ECO:0007669"/>
    <property type="project" value="UniProtKB-KW"/>
</dbReference>
<dbReference type="InterPro" id="IPR009050">
    <property type="entry name" value="Globin-like_sf"/>
</dbReference>
<evidence type="ECO:0000259" key="7">
    <source>
        <dbReference type="PROSITE" id="PS01033"/>
    </source>
</evidence>
<evidence type="ECO:0000256" key="3">
    <source>
        <dbReference type="ARBA" id="ARBA00022621"/>
    </source>
</evidence>
<name>A0A7R9AIR8_9CRUS</name>
<feature type="domain" description="Globin" evidence="7">
    <location>
        <begin position="21"/>
        <end position="172"/>
    </location>
</feature>